<comment type="caution">
    <text evidence="3">The sequence shown here is derived from an EMBL/GenBank/DDBJ whole genome shotgun (WGS) entry which is preliminary data.</text>
</comment>
<dbReference type="AlphaFoldDB" id="A0A7C8PDB6"/>
<accession>A0A7C8PDB6</accession>
<sequence>MRFENIITDQTWSLFLYTILFVFSITLVVGSPLAPDKNETMLPAVVDSSTFTPSHQPYLNWTNIKGTPVKVELGRRTNTPTDYGSDYESDDGTNIPDDEHPYGPDDHPPLTVYDFYDSTGYRIECMSARWVLGITPHSNNIYLPANRWPNWRARSGFANQASVVMSYQLKCRNCRCSYQGVVVPNPNYRPDIHFQRRCDTALISETCRTAAGCYCAATLIQPTNIPLTISDAEIQNTLDEIPKGIKKSHEGYVYRHGDGKEFGFSPFDLDPNFILEYTLSDWDSDLALRNGDSPAPPSKISHSGNRQYLVPGTEEPYYLEGPESKDRLDELQARYGTLDTAFFGNRKNSKRDVSSDKPGLEVSIWDKNWVLEKGLRDINHVSHVRMGHSASESDVEKPTKTISP</sequence>
<keyword evidence="2" id="KW-0472">Membrane</keyword>
<proteinExistence type="predicted"/>
<evidence type="ECO:0000256" key="1">
    <source>
        <dbReference type="SAM" id="MobiDB-lite"/>
    </source>
</evidence>
<name>A0A7C8PDB6_ORBOL</name>
<keyword evidence="2" id="KW-0812">Transmembrane</keyword>
<keyword evidence="2" id="KW-1133">Transmembrane helix</keyword>
<organism evidence="3 4">
    <name type="scientific">Orbilia oligospora</name>
    <name type="common">Nematode-trapping fungus</name>
    <name type="synonym">Arthrobotrys oligospora</name>
    <dbReference type="NCBI Taxonomy" id="2813651"/>
    <lineage>
        <taxon>Eukaryota</taxon>
        <taxon>Fungi</taxon>
        <taxon>Dikarya</taxon>
        <taxon>Ascomycota</taxon>
        <taxon>Pezizomycotina</taxon>
        <taxon>Orbiliomycetes</taxon>
        <taxon>Orbiliales</taxon>
        <taxon>Orbiliaceae</taxon>
        <taxon>Orbilia</taxon>
    </lineage>
</organism>
<gene>
    <name evidence="3" type="ORF">EYR41_009547</name>
</gene>
<feature type="compositionally biased region" description="Basic and acidic residues" evidence="1">
    <location>
        <begin position="394"/>
        <end position="404"/>
    </location>
</feature>
<feature type="region of interest" description="Disordered" evidence="1">
    <location>
        <begin position="385"/>
        <end position="404"/>
    </location>
</feature>
<feature type="region of interest" description="Disordered" evidence="1">
    <location>
        <begin position="74"/>
        <end position="103"/>
    </location>
</feature>
<reference evidence="3 4" key="1">
    <citation type="submission" date="2019-03" db="EMBL/GenBank/DDBJ databases">
        <title>Nematode-trapping fungi genome.</title>
        <authorList>
            <person name="Vidal-Diez De Ulzurrun G."/>
        </authorList>
    </citation>
    <scope>NUCLEOTIDE SEQUENCE [LARGE SCALE GENOMIC DNA]</scope>
    <source>
        <strain evidence="3 4">TWF154</strain>
    </source>
</reference>
<dbReference type="EMBL" id="SOZJ01000006">
    <property type="protein sequence ID" value="TGJ65591.1"/>
    <property type="molecule type" value="Genomic_DNA"/>
</dbReference>
<feature type="transmembrane region" description="Helical" evidence="2">
    <location>
        <begin position="12"/>
        <end position="34"/>
    </location>
</feature>
<evidence type="ECO:0000313" key="3">
    <source>
        <dbReference type="EMBL" id="TGJ65591.1"/>
    </source>
</evidence>
<evidence type="ECO:0000313" key="4">
    <source>
        <dbReference type="Proteomes" id="UP000297595"/>
    </source>
</evidence>
<dbReference type="Proteomes" id="UP000297595">
    <property type="component" value="Unassembled WGS sequence"/>
</dbReference>
<protein>
    <submittedName>
        <fullName evidence="3">Uncharacterized protein</fullName>
    </submittedName>
</protein>
<evidence type="ECO:0000256" key="2">
    <source>
        <dbReference type="SAM" id="Phobius"/>
    </source>
</evidence>